<dbReference type="PANTHER" id="PTHR12934">
    <property type="entry name" value="50S RIBOSOMAL PROTEIN L15"/>
    <property type="match status" value="1"/>
</dbReference>
<keyword evidence="3 4" id="KW-0687">Ribonucleoprotein</keyword>
<dbReference type="EMBL" id="PFBV01000003">
    <property type="protein sequence ID" value="PIT88446.1"/>
    <property type="molecule type" value="Genomic_DNA"/>
</dbReference>
<evidence type="ECO:0000256" key="2">
    <source>
        <dbReference type="ARBA" id="ARBA00022980"/>
    </source>
</evidence>
<dbReference type="PROSITE" id="PS00475">
    <property type="entry name" value="RIBOSOMAL_L15"/>
    <property type="match status" value="1"/>
</dbReference>
<dbReference type="PANTHER" id="PTHR12934:SF11">
    <property type="entry name" value="LARGE RIBOSOMAL SUBUNIT PROTEIN UL15M"/>
    <property type="match status" value="1"/>
</dbReference>
<evidence type="ECO:0000313" key="9">
    <source>
        <dbReference type="Proteomes" id="UP000231426"/>
    </source>
</evidence>
<feature type="domain" description="Large ribosomal subunit protein uL15/eL18" evidence="7">
    <location>
        <begin position="80"/>
        <end position="145"/>
    </location>
</feature>
<protein>
    <recommendedName>
        <fullName evidence="4">Large ribosomal subunit protein uL15</fullName>
    </recommendedName>
</protein>
<dbReference type="Pfam" id="PF00828">
    <property type="entry name" value="Ribosomal_L27A"/>
    <property type="match status" value="1"/>
</dbReference>
<keyword evidence="2 4" id="KW-0689">Ribosomal protein</keyword>
<evidence type="ECO:0000259" key="7">
    <source>
        <dbReference type="Pfam" id="PF00828"/>
    </source>
</evidence>
<dbReference type="SUPFAM" id="SSF52080">
    <property type="entry name" value="Ribosomal proteins L15p and L18e"/>
    <property type="match status" value="1"/>
</dbReference>
<gene>
    <name evidence="4 8" type="primary">rplO</name>
    <name evidence="8" type="ORF">COU29_01530</name>
</gene>
<dbReference type="GO" id="GO:0022625">
    <property type="term" value="C:cytosolic large ribosomal subunit"/>
    <property type="evidence" value="ECO:0007669"/>
    <property type="project" value="TreeGrafter"/>
</dbReference>
<dbReference type="InterPro" id="IPR030878">
    <property type="entry name" value="Ribosomal_uL15"/>
</dbReference>
<evidence type="ECO:0000256" key="1">
    <source>
        <dbReference type="ARBA" id="ARBA00007320"/>
    </source>
</evidence>
<reference evidence="9" key="1">
    <citation type="submission" date="2017-09" db="EMBL/GenBank/DDBJ databases">
        <title>Depth-based differentiation of microbial function through sediment-hosted aquifers and enrichment of novel symbionts in the deep terrestrial subsurface.</title>
        <authorList>
            <person name="Probst A.J."/>
            <person name="Ladd B."/>
            <person name="Jarett J.K."/>
            <person name="Geller-Mcgrath D.E."/>
            <person name="Sieber C.M.K."/>
            <person name="Emerson J.B."/>
            <person name="Anantharaman K."/>
            <person name="Thomas B.C."/>
            <person name="Malmstrom R."/>
            <person name="Stieglmeier M."/>
            <person name="Klingl A."/>
            <person name="Woyke T."/>
            <person name="Ryan C.M."/>
            <person name="Banfield J.F."/>
        </authorList>
    </citation>
    <scope>NUCLEOTIDE SEQUENCE [LARGE SCALE GENOMIC DNA]</scope>
</reference>
<dbReference type="Proteomes" id="UP000231426">
    <property type="component" value="Unassembled WGS sequence"/>
</dbReference>
<dbReference type="InterPro" id="IPR005749">
    <property type="entry name" value="Ribosomal_uL15_bac-type"/>
</dbReference>
<dbReference type="GO" id="GO:0003735">
    <property type="term" value="F:structural constituent of ribosome"/>
    <property type="evidence" value="ECO:0007669"/>
    <property type="project" value="InterPro"/>
</dbReference>
<dbReference type="NCBIfam" id="TIGR01071">
    <property type="entry name" value="rplO_bact"/>
    <property type="match status" value="1"/>
</dbReference>
<dbReference type="HAMAP" id="MF_01341">
    <property type="entry name" value="Ribosomal_uL15"/>
    <property type="match status" value="1"/>
</dbReference>
<sequence>MTLAIHTIKPSKGSKRGMKRVGRGNASGHGTYSTRGGKGQTARSGGSHRLHTKAFKRMMQSTPKLGGFKSLAVKPIEIYLYDLDKKFKDGETVNLTVLKDKKIISINSSAAKIVLKGTLTKKLTVEGLKCTKGAKEAIEKVGGEIK</sequence>
<dbReference type="AlphaFoldDB" id="A0A2M6W6P1"/>
<proteinExistence type="inferred from homology"/>
<dbReference type="InterPro" id="IPR021131">
    <property type="entry name" value="Ribosomal_uL15/eL18"/>
</dbReference>
<dbReference type="Gene3D" id="3.100.10.10">
    <property type="match status" value="1"/>
</dbReference>
<comment type="subunit">
    <text evidence="4">Part of the 50S ribosomal subunit.</text>
</comment>
<comment type="function">
    <text evidence="4">Binds to the 23S rRNA.</text>
</comment>
<evidence type="ECO:0000256" key="6">
    <source>
        <dbReference type="SAM" id="MobiDB-lite"/>
    </source>
</evidence>
<comment type="caution">
    <text evidence="8">The sequence shown here is derived from an EMBL/GenBank/DDBJ whole genome shotgun (WGS) entry which is preliminary data.</text>
</comment>
<comment type="similarity">
    <text evidence="1 4 5">Belongs to the universal ribosomal protein uL15 family.</text>
</comment>
<evidence type="ECO:0000256" key="3">
    <source>
        <dbReference type="ARBA" id="ARBA00023274"/>
    </source>
</evidence>
<dbReference type="GO" id="GO:0019843">
    <property type="term" value="F:rRNA binding"/>
    <property type="evidence" value="ECO:0007669"/>
    <property type="project" value="UniProtKB-UniRule"/>
</dbReference>
<evidence type="ECO:0000256" key="4">
    <source>
        <dbReference type="HAMAP-Rule" id="MF_01341"/>
    </source>
</evidence>
<accession>A0A2M6W6P1</accession>
<keyword evidence="4" id="KW-0699">rRNA-binding</keyword>
<dbReference type="InterPro" id="IPR001196">
    <property type="entry name" value="Ribosomal_uL15_CS"/>
</dbReference>
<feature type="compositionally biased region" description="Basic residues" evidence="6">
    <location>
        <begin position="12"/>
        <end position="22"/>
    </location>
</feature>
<evidence type="ECO:0000313" key="8">
    <source>
        <dbReference type="EMBL" id="PIT88446.1"/>
    </source>
</evidence>
<keyword evidence="4" id="KW-0694">RNA-binding</keyword>
<dbReference type="InterPro" id="IPR036227">
    <property type="entry name" value="Ribosomal_uL15/eL18_sf"/>
</dbReference>
<dbReference type="GO" id="GO:0006412">
    <property type="term" value="P:translation"/>
    <property type="evidence" value="ECO:0007669"/>
    <property type="project" value="UniProtKB-UniRule"/>
</dbReference>
<evidence type="ECO:0000256" key="5">
    <source>
        <dbReference type="RuleBase" id="RU003888"/>
    </source>
</evidence>
<feature type="region of interest" description="Disordered" evidence="6">
    <location>
        <begin position="1"/>
        <end position="49"/>
    </location>
</feature>
<name>A0A2M6W6P1_9BACT</name>
<organism evidence="8 9">
    <name type="scientific">Candidatus Magasanikbacteria bacterium CG10_big_fil_rev_8_21_14_0_10_36_32</name>
    <dbReference type="NCBI Taxonomy" id="1974646"/>
    <lineage>
        <taxon>Bacteria</taxon>
        <taxon>Candidatus Magasanikiibacteriota</taxon>
    </lineage>
</organism>